<proteinExistence type="predicted"/>
<reference evidence="3" key="1">
    <citation type="submission" date="2016-06" db="EMBL/GenBank/DDBJ databases">
        <title>Parallel loss of symbiosis genes in relatives of nitrogen-fixing non-legume Parasponia.</title>
        <authorList>
            <person name="Van Velzen R."/>
            <person name="Holmer R."/>
            <person name="Bu F."/>
            <person name="Rutten L."/>
            <person name="Van Zeijl A."/>
            <person name="Liu W."/>
            <person name="Santuari L."/>
            <person name="Cao Q."/>
            <person name="Sharma T."/>
            <person name="Shen D."/>
            <person name="Roswanjaya Y."/>
            <person name="Wardhani T."/>
            <person name="Kalhor M.S."/>
            <person name="Jansen J."/>
            <person name="Van den Hoogen J."/>
            <person name="Gungor B."/>
            <person name="Hartog M."/>
            <person name="Hontelez J."/>
            <person name="Verver J."/>
            <person name="Yang W.-C."/>
            <person name="Schijlen E."/>
            <person name="Repin R."/>
            <person name="Schilthuizen M."/>
            <person name="Schranz E."/>
            <person name="Heidstra R."/>
            <person name="Miyata K."/>
            <person name="Fedorova E."/>
            <person name="Kohlen W."/>
            <person name="Bisseling T."/>
            <person name="Smit S."/>
            <person name="Geurts R."/>
        </authorList>
    </citation>
    <scope>NUCLEOTIDE SEQUENCE [LARGE SCALE GENOMIC DNA]</scope>
    <source>
        <strain evidence="3">cv. RG33-2</strain>
    </source>
</reference>
<feature type="region of interest" description="Disordered" evidence="1">
    <location>
        <begin position="44"/>
        <end position="69"/>
    </location>
</feature>
<accession>A0A2P5BEB0</accession>
<protein>
    <submittedName>
        <fullName evidence="2">Uncharacterized protein</fullName>
    </submittedName>
</protein>
<dbReference type="Proteomes" id="UP000237000">
    <property type="component" value="Unassembled WGS sequence"/>
</dbReference>
<dbReference type="OrthoDB" id="913124at2759"/>
<dbReference type="AlphaFoldDB" id="A0A2P5BEB0"/>
<evidence type="ECO:0000256" key="1">
    <source>
        <dbReference type="SAM" id="MobiDB-lite"/>
    </source>
</evidence>
<dbReference type="InParanoid" id="A0A2P5BEB0"/>
<name>A0A2P5BEB0_TREOI</name>
<dbReference type="EMBL" id="JXTC01000540">
    <property type="protein sequence ID" value="PON47118.1"/>
    <property type="molecule type" value="Genomic_DNA"/>
</dbReference>
<evidence type="ECO:0000313" key="2">
    <source>
        <dbReference type="EMBL" id="PON47118.1"/>
    </source>
</evidence>
<feature type="non-terminal residue" evidence="2">
    <location>
        <position position="1"/>
    </location>
</feature>
<evidence type="ECO:0000313" key="3">
    <source>
        <dbReference type="Proteomes" id="UP000237000"/>
    </source>
</evidence>
<gene>
    <name evidence="2" type="ORF">TorRG33x02_324110</name>
</gene>
<keyword evidence="3" id="KW-1185">Reference proteome</keyword>
<feature type="compositionally biased region" description="Low complexity" evidence="1">
    <location>
        <begin position="55"/>
        <end position="64"/>
    </location>
</feature>
<comment type="caution">
    <text evidence="2">The sequence shown here is derived from an EMBL/GenBank/DDBJ whole genome shotgun (WGS) entry which is preliminary data.</text>
</comment>
<organism evidence="2 3">
    <name type="scientific">Trema orientale</name>
    <name type="common">Charcoal tree</name>
    <name type="synonym">Celtis orientalis</name>
    <dbReference type="NCBI Taxonomy" id="63057"/>
    <lineage>
        <taxon>Eukaryota</taxon>
        <taxon>Viridiplantae</taxon>
        <taxon>Streptophyta</taxon>
        <taxon>Embryophyta</taxon>
        <taxon>Tracheophyta</taxon>
        <taxon>Spermatophyta</taxon>
        <taxon>Magnoliopsida</taxon>
        <taxon>eudicotyledons</taxon>
        <taxon>Gunneridae</taxon>
        <taxon>Pentapetalae</taxon>
        <taxon>rosids</taxon>
        <taxon>fabids</taxon>
        <taxon>Rosales</taxon>
        <taxon>Cannabaceae</taxon>
        <taxon>Trema</taxon>
    </lineage>
</organism>
<sequence length="103" mass="11626">ACEMLPLDLDCLAGMGLIEKKKDVFYFYPPGPIMTRQQRKILDANNDDVVQNSGTAPSTSATPSQGRYDHRFERLELQIGRMERNLTAFFHHIGFTPPSPPSM</sequence>